<organism evidence="1">
    <name type="scientific">marine sediment metagenome</name>
    <dbReference type="NCBI Taxonomy" id="412755"/>
    <lineage>
        <taxon>unclassified sequences</taxon>
        <taxon>metagenomes</taxon>
        <taxon>ecological metagenomes</taxon>
    </lineage>
</organism>
<protein>
    <submittedName>
        <fullName evidence="1">Uncharacterized protein</fullName>
    </submittedName>
</protein>
<dbReference type="AlphaFoldDB" id="A0A0F9GE25"/>
<gene>
    <name evidence="1" type="ORF">LCGC14_1838150</name>
</gene>
<proteinExistence type="predicted"/>
<dbReference type="EMBL" id="LAZR01018261">
    <property type="protein sequence ID" value="KKL97069.1"/>
    <property type="molecule type" value="Genomic_DNA"/>
</dbReference>
<comment type="caution">
    <text evidence="1">The sequence shown here is derived from an EMBL/GenBank/DDBJ whole genome shotgun (WGS) entry which is preliminary data.</text>
</comment>
<feature type="non-terminal residue" evidence="1">
    <location>
        <position position="1"/>
    </location>
</feature>
<reference evidence="1" key="1">
    <citation type="journal article" date="2015" name="Nature">
        <title>Complex archaea that bridge the gap between prokaryotes and eukaryotes.</title>
        <authorList>
            <person name="Spang A."/>
            <person name="Saw J.H."/>
            <person name="Jorgensen S.L."/>
            <person name="Zaremba-Niedzwiedzka K."/>
            <person name="Martijn J."/>
            <person name="Lind A.E."/>
            <person name="van Eijk R."/>
            <person name="Schleper C."/>
            <person name="Guy L."/>
            <person name="Ettema T.J."/>
        </authorList>
    </citation>
    <scope>NUCLEOTIDE SEQUENCE</scope>
</reference>
<accession>A0A0F9GE25</accession>
<name>A0A0F9GE25_9ZZZZ</name>
<sequence>IEAFEKTVFEAKSRVKGRRKLGEVKASLEANFGYFPPGCRGRARTILTMLSDIEAVKGIREDEEDAST</sequence>
<evidence type="ECO:0000313" key="1">
    <source>
        <dbReference type="EMBL" id="KKL97069.1"/>
    </source>
</evidence>